<dbReference type="PROSITE" id="PS50213">
    <property type="entry name" value="FAS1"/>
    <property type="match status" value="1"/>
</dbReference>
<accession>A0AAE0WPW0</accession>
<name>A0AAE0WPW0_9PEZI</name>
<feature type="domain" description="FAS1" evidence="4">
    <location>
        <begin position="69"/>
        <end position="218"/>
    </location>
</feature>
<evidence type="ECO:0000313" key="6">
    <source>
        <dbReference type="Proteomes" id="UP001274830"/>
    </source>
</evidence>
<dbReference type="AlphaFoldDB" id="A0AAE0WPW0"/>
<proteinExistence type="predicted"/>
<gene>
    <name evidence="5" type="ORF">LTR78_004336</name>
</gene>
<dbReference type="InterPro" id="IPR040200">
    <property type="entry name" value="Mug57-like"/>
</dbReference>
<feature type="region of interest" description="Disordered" evidence="2">
    <location>
        <begin position="49"/>
        <end position="68"/>
    </location>
</feature>
<organism evidence="5 6">
    <name type="scientific">Recurvomyces mirabilis</name>
    <dbReference type="NCBI Taxonomy" id="574656"/>
    <lineage>
        <taxon>Eukaryota</taxon>
        <taxon>Fungi</taxon>
        <taxon>Dikarya</taxon>
        <taxon>Ascomycota</taxon>
        <taxon>Pezizomycotina</taxon>
        <taxon>Dothideomycetes</taxon>
        <taxon>Dothideomycetidae</taxon>
        <taxon>Mycosphaerellales</taxon>
        <taxon>Teratosphaeriaceae</taxon>
        <taxon>Recurvomyces</taxon>
    </lineage>
</organism>
<protein>
    <recommendedName>
        <fullName evidence="4">FAS1 domain-containing protein</fullName>
    </recommendedName>
</protein>
<sequence>MRSYTLATTVVASAILLGTTQAQLLPFFAKPSPSVQANHNQQQQPLVRPGIQMPQDDSPVKEPPPPQGDIILSDVLGTQRTINIFAGFTRDITTLSTRLDTSLLNTTVLAPSNSAIQNLPRKPWESPADYDKIGAKAYGGNDGSARAQENLKKFCEAHIVPQSPWKEGEKVKTLAGDEVWWESTGPGGKAVVMPGKVEVEKVVSRVANGEVWMLGSVLNYAQ</sequence>
<feature type="signal peptide" evidence="3">
    <location>
        <begin position="1"/>
        <end position="22"/>
    </location>
</feature>
<dbReference type="Proteomes" id="UP001274830">
    <property type="component" value="Unassembled WGS sequence"/>
</dbReference>
<dbReference type="PANTHER" id="PTHR28156">
    <property type="entry name" value="FAS1 DOMAIN-CONTAINING PROTEIN YDR262W"/>
    <property type="match status" value="1"/>
</dbReference>
<dbReference type="Gene3D" id="2.30.180.10">
    <property type="entry name" value="FAS1 domain"/>
    <property type="match status" value="1"/>
</dbReference>
<reference evidence="5" key="1">
    <citation type="submission" date="2023-07" db="EMBL/GenBank/DDBJ databases">
        <title>Black Yeasts Isolated from many extreme environments.</title>
        <authorList>
            <person name="Coleine C."/>
            <person name="Stajich J.E."/>
            <person name="Selbmann L."/>
        </authorList>
    </citation>
    <scope>NUCLEOTIDE SEQUENCE</scope>
    <source>
        <strain evidence="5">CCFEE 5485</strain>
    </source>
</reference>
<dbReference type="PANTHER" id="PTHR28156:SF1">
    <property type="entry name" value="FAS1 DOMAIN-CONTAINING PROTEIN YDR262W"/>
    <property type="match status" value="1"/>
</dbReference>
<keyword evidence="1 3" id="KW-0732">Signal</keyword>
<keyword evidence="6" id="KW-1185">Reference proteome</keyword>
<evidence type="ECO:0000313" key="5">
    <source>
        <dbReference type="EMBL" id="KAK3675695.1"/>
    </source>
</evidence>
<evidence type="ECO:0000259" key="4">
    <source>
        <dbReference type="PROSITE" id="PS50213"/>
    </source>
</evidence>
<evidence type="ECO:0000256" key="3">
    <source>
        <dbReference type="SAM" id="SignalP"/>
    </source>
</evidence>
<evidence type="ECO:0000256" key="1">
    <source>
        <dbReference type="ARBA" id="ARBA00022729"/>
    </source>
</evidence>
<feature type="chain" id="PRO_5042249238" description="FAS1 domain-containing protein" evidence="3">
    <location>
        <begin position="23"/>
        <end position="222"/>
    </location>
</feature>
<dbReference type="InterPro" id="IPR036378">
    <property type="entry name" value="FAS1_dom_sf"/>
</dbReference>
<dbReference type="EMBL" id="JAUTXT010000013">
    <property type="protein sequence ID" value="KAK3675695.1"/>
    <property type="molecule type" value="Genomic_DNA"/>
</dbReference>
<comment type="caution">
    <text evidence="5">The sequence shown here is derived from an EMBL/GenBank/DDBJ whole genome shotgun (WGS) entry which is preliminary data.</text>
</comment>
<evidence type="ECO:0000256" key="2">
    <source>
        <dbReference type="SAM" id="MobiDB-lite"/>
    </source>
</evidence>
<dbReference type="InterPro" id="IPR000782">
    <property type="entry name" value="FAS1_domain"/>
</dbReference>
<dbReference type="SUPFAM" id="SSF82153">
    <property type="entry name" value="FAS1 domain"/>
    <property type="match status" value="1"/>
</dbReference>